<accession>A0ACB8B3D6</accession>
<evidence type="ECO:0000313" key="1">
    <source>
        <dbReference type="EMBL" id="KAH7920235.1"/>
    </source>
</evidence>
<protein>
    <submittedName>
        <fullName evidence="1">Uncharacterized protein</fullName>
    </submittedName>
</protein>
<sequence>MFQQEPPLINAPEGDGGFSSGPQLHIVPATPVSGGGAASQAVPFQSTLETLHQGKSDRITFISGSAHLQFALICITSLQVQRKTGNNRRRLPLGITNKFNNNLRYHDHLGCHNSMNRLHSFPIRSSIATTILLRGCPPRLLKYTQILIPTSCSPISPLVRVVNLIPHLHYDLSGTPPL</sequence>
<dbReference type="Proteomes" id="UP000790709">
    <property type="component" value="Unassembled WGS sequence"/>
</dbReference>
<gene>
    <name evidence="1" type="ORF">BV22DRAFT_1021585</name>
</gene>
<keyword evidence="2" id="KW-1185">Reference proteome</keyword>
<proteinExistence type="predicted"/>
<reference evidence="1" key="1">
    <citation type="journal article" date="2021" name="New Phytol.">
        <title>Evolutionary innovations through gain and loss of genes in the ectomycorrhizal Boletales.</title>
        <authorList>
            <person name="Wu G."/>
            <person name="Miyauchi S."/>
            <person name="Morin E."/>
            <person name="Kuo A."/>
            <person name="Drula E."/>
            <person name="Varga T."/>
            <person name="Kohler A."/>
            <person name="Feng B."/>
            <person name="Cao Y."/>
            <person name="Lipzen A."/>
            <person name="Daum C."/>
            <person name="Hundley H."/>
            <person name="Pangilinan J."/>
            <person name="Johnson J."/>
            <person name="Barry K."/>
            <person name="LaButti K."/>
            <person name="Ng V."/>
            <person name="Ahrendt S."/>
            <person name="Min B."/>
            <person name="Choi I.G."/>
            <person name="Park H."/>
            <person name="Plett J.M."/>
            <person name="Magnuson J."/>
            <person name="Spatafora J.W."/>
            <person name="Nagy L.G."/>
            <person name="Henrissat B."/>
            <person name="Grigoriev I.V."/>
            <person name="Yang Z.L."/>
            <person name="Xu J."/>
            <person name="Martin F.M."/>
        </authorList>
    </citation>
    <scope>NUCLEOTIDE SEQUENCE</scope>
    <source>
        <strain evidence="1">KUC20120723A-06</strain>
    </source>
</reference>
<evidence type="ECO:0000313" key="2">
    <source>
        <dbReference type="Proteomes" id="UP000790709"/>
    </source>
</evidence>
<dbReference type="EMBL" id="MU266594">
    <property type="protein sequence ID" value="KAH7920235.1"/>
    <property type="molecule type" value="Genomic_DNA"/>
</dbReference>
<organism evidence="1 2">
    <name type="scientific">Leucogyrophana mollusca</name>
    <dbReference type="NCBI Taxonomy" id="85980"/>
    <lineage>
        <taxon>Eukaryota</taxon>
        <taxon>Fungi</taxon>
        <taxon>Dikarya</taxon>
        <taxon>Basidiomycota</taxon>
        <taxon>Agaricomycotina</taxon>
        <taxon>Agaricomycetes</taxon>
        <taxon>Agaricomycetidae</taxon>
        <taxon>Boletales</taxon>
        <taxon>Boletales incertae sedis</taxon>
        <taxon>Leucogyrophana</taxon>
    </lineage>
</organism>
<name>A0ACB8B3D6_9AGAM</name>
<comment type="caution">
    <text evidence="1">The sequence shown here is derived from an EMBL/GenBank/DDBJ whole genome shotgun (WGS) entry which is preliminary data.</text>
</comment>